<gene>
    <name evidence="1" type="ORF">ACFFIA_32645</name>
</gene>
<dbReference type="EMBL" id="JBHLUH010000071">
    <property type="protein sequence ID" value="MFC0532406.1"/>
    <property type="molecule type" value="Genomic_DNA"/>
</dbReference>
<keyword evidence="2" id="KW-1185">Reference proteome</keyword>
<accession>A0ABV6MCE0</accession>
<proteinExistence type="predicted"/>
<organism evidence="1 2">
    <name type="scientific">Phytohabitans kaempferiae</name>
    <dbReference type="NCBI Taxonomy" id="1620943"/>
    <lineage>
        <taxon>Bacteria</taxon>
        <taxon>Bacillati</taxon>
        <taxon>Actinomycetota</taxon>
        <taxon>Actinomycetes</taxon>
        <taxon>Micromonosporales</taxon>
        <taxon>Micromonosporaceae</taxon>
    </lineage>
</organism>
<dbReference type="RefSeq" id="WP_377258401.1">
    <property type="nucleotide sequence ID" value="NZ_JBHLUH010000071.1"/>
</dbReference>
<comment type="caution">
    <text evidence="1">The sequence shown here is derived from an EMBL/GenBank/DDBJ whole genome shotgun (WGS) entry which is preliminary data.</text>
</comment>
<evidence type="ECO:0000313" key="2">
    <source>
        <dbReference type="Proteomes" id="UP001589867"/>
    </source>
</evidence>
<evidence type="ECO:0000313" key="1">
    <source>
        <dbReference type="EMBL" id="MFC0532406.1"/>
    </source>
</evidence>
<sequence length="47" mass="5241">MPIVGAGMRVTGHDRLARQSRLRVRHAGRFVPPREAAMKALRPPAPR</sequence>
<dbReference type="Proteomes" id="UP001589867">
    <property type="component" value="Unassembled WGS sequence"/>
</dbReference>
<name>A0ABV6MCE0_9ACTN</name>
<reference evidence="1 2" key="1">
    <citation type="submission" date="2024-09" db="EMBL/GenBank/DDBJ databases">
        <authorList>
            <person name="Sun Q."/>
            <person name="Mori K."/>
        </authorList>
    </citation>
    <scope>NUCLEOTIDE SEQUENCE [LARGE SCALE GENOMIC DNA]</scope>
    <source>
        <strain evidence="1 2">TBRC 3947</strain>
    </source>
</reference>
<protein>
    <submittedName>
        <fullName evidence="1">Uncharacterized protein</fullName>
    </submittedName>
</protein>